<feature type="transmembrane region" description="Helical" evidence="1">
    <location>
        <begin position="72"/>
        <end position="90"/>
    </location>
</feature>
<protein>
    <submittedName>
        <fullName evidence="2">Uncharacterized protein</fullName>
    </submittedName>
</protein>
<proteinExistence type="predicted"/>
<dbReference type="RefSeq" id="WP_085804494.1">
    <property type="nucleotide sequence ID" value="NZ_FWFX01000002.1"/>
</dbReference>
<gene>
    <name evidence="2" type="ORF">ROA7450_00965</name>
</gene>
<reference evidence="2 3" key="1">
    <citation type="submission" date="2017-03" db="EMBL/GenBank/DDBJ databases">
        <authorList>
            <person name="Afonso C.L."/>
            <person name="Miller P.J."/>
            <person name="Scott M.A."/>
            <person name="Spackman E."/>
            <person name="Goraichik I."/>
            <person name="Dimitrov K.M."/>
            <person name="Suarez D.L."/>
            <person name="Swayne D.E."/>
        </authorList>
    </citation>
    <scope>NUCLEOTIDE SEQUENCE [LARGE SCALE GENOMIC DNA]</scope>
    <source>
        <strain evidence="2 3">CECT 7450</strain>
    </source>
</reference>
<feature type="transmembrane region" description="Helical" evidence="1">
    <location>
        <begin position="43"/>
        <end position="60"/>
    </location>
</feature>
<keyword evidence="3" id="KW-1185">Reference proteome</keyword>
<dbReference type="AlphaFoldDB" id="A0A1X6YKS7"/>
<feature type="transmembrane region" description="Helical" evidence="1">
    <location>
        <begin position="7"/>
        <end position="28"/>
    </location>
</feature>
<accession>A0A1X6YKS7</accession>
<feature type="transmembrane region" description="Helical" evidence="1">
    <location>
        <begin position="137"/>
        <end position="157"/>
    </location>
</feature>
<keyword evidence="1" id="KW-0472">Membrane</keyword>
<name>A0A1X6YKS7_9RHOB</name>
<organism evidence="2 3">
    <name type="scientific">Roseovarius albus</name>
    <dbReference type="NCBI Taxonomy" id="1247867"/>
    <lineage>
        <taxon>Bacteria</taxon>
        <taxon>Pseudomonadati</taxon>
        <taxon>Pseudomonadota</taxon>
        <taxon>Alphaproteobacteria</taxon>
        <taxon>Rhodobacterales</taxon>
        <taxon>Roseobacteraceae</taxon>
        <taxon>Roseovarius</taxon>
    </lineage>
</organism>
<evidence type="ECO:0000313" key="3">
    <source>
        <dbReference type="Proteomes" id="UP000193061"/>
    </source>
</evidence>
<sequence>MTNLVKIDRALMGLIVVTLIATLGVYFWDKEYFSLTFAAEDKLVEYGTAVFLLISSFVLIKNAASLSAKKRLFAAGLTLFYAFLFFMAAGEEISWGQRIFGWESNEFFEANNKQFETNLHNMIIPTPFGDMHLAKTLFGSVLTTVILLYLAVLPFLYKRFEKIRNLANRLVVPVPDMRHTFFAILASLIIASIDVSRKWEVYELIFSLLTTSIFLLPQNRDKVT</sequence>
<dbReference type="Proteomes" id="UP000193061">
    <property type="component" value="Unassembled WGS sequence"/>
</dbReference>
<keyword evidence="1" id="KW-1133">Transmembrane helix</keyword>
<dbReference type="OrthoDB" id="7067875at2"/>
<evidence type="ECO:0000313" key="2">
    <source>
        <dbReference type="EMBL" id="SLN23959.1"/>
    </source>
</evidence>
<evidence type="ECO:0000256" key="1">
    <source>
        <dbReference type="SAM" id="Phobius"/>
    </source>
</evidence>
<keyword evidence="1" id="KW-0812">Transmembrane</keyword>
<dbReference type="EMBL" id="FWFX01000002">
    <property type="protein sequence ID" value="SLN23959.1"/>
    <property type="molecule type" value="Genomic_DNA"/>
</dbReference>